<evidence type="ECO:0000313" key="8">
    <source>
        <dbReference type="Proteomes" id="UP000198981"/>
    </source>
</evidence>
<evidence type="ECO:0000256" key="1">
    <source>
        <dbReference type="ARBA" id="ARBA00004196"/>
    </source>
</evidence>
<keyword evidence="5" id="KW-0472">Membrane</keyword>
<dbReference type="GO" id="GO:0030313">
    <property type="term" value="C:cell envelope"/>
    <property type="evidence" value="ECO:0007669"/>
    <property type="project" value="UniProtKB-SubCell"/>
</dbReference>
<dbReference type="STRING" id="1960309.SAMN03159343_4145"/>
<organism evidence="7 8">
    <name type="scientific">Klenkia marina</name>
    <dbReference type="NCBI Taxonomy" id="1960309"/>
    <lineage>
        <taxon>Bacteria</taxon>
        <taxon>Bacillati</taxon>
        <taxon>Actinomycetota</taxon>
        <taxon>Actinomycetes</taxon>
        <taxon>Geodermatophilales</taxon>
        <taxon>Geodermatophilaceae</taxon>
        <taxon>Klenkia</taxon>
    </lineage>
</organism>
<dbReference type="EMBL" id="FMUH01000009">
    <property type="protein sequence ID" value="SCX60699.1"/>
    <property type="molecule type" value="Genomic_DNA"/>
</dbReference>
<sequence length="218" mass="21817">MSPRPTTPPRASRRQGALRAMAGARLRHRVLVIASVMTAVVLGAGPAQAHSDLESANPAVDSTVTDVADALELTFSDGVQPGFAQIAVLDPTGADVVTADPTVSGDVVSQPVAMTSAGDYGVSYRIVSADGHTIQGTYGFTYTPVELPSSSAAATSDSAALPAESSRSASIKGEGGSAVETAAAQDDSGISGGLVGGILALIAVLGIGGYALVRRRRA</sequence>
<dbReference type="GO" id="GO:0005507">
    <property type="term" value="F:copper ion binding"/>
    <property type="evidence" value="ECO:0007669"/>
    <property type="project" value="InterPro"/>
</dbReference>
<evidence type="ECO:0000259" key="6">
    <source>
        <dbReference type="Pfam" id="PF04234"/>
    </source>
</evidence>
<dbReference type="GO" id="GO:0042597">
    <property type="term" value="C:periplasmic space"/>
    <property type="evidence" value="ECO:0007669"/>
    <property type="project" value="InterPro"/>
</dbReference>
<dbReference type="SUPFAM" id="SSF81296">
    <property type="entry name" value="E set domains"/>
    <property type="match status" value="1"/>
</dbReference>
<dbReference type="AlphaFoldDB" id="A0A1G4Z4T4"/>
<keyword evidence="2" id="KW-0479">Metal-binding</keyword>
<dbReference type="InterPro" id="IPR007348">
    <property type="entry name" value="CopC_dom"/>
</dbReference>
<dbReference type="InterPro" id="IPR032694">
    <property type="entry name" value="CopC/D"/>
</dbReference>
<comment type="subcellular location">
    <subcellularLocation>
        <location evidence="1">Cell envelope</location>
    </subcellularLocation>
</comment>
<accession>A0A1G4Z4T4</accession>
<evidence type="ECO:0000256" key="3">
    <source>
        <dbReference type="ARBA" id="ARBA00022729"/>
    </source>
</evidence>
<keyword evidence="4" id="KW-0186">Copper</keyword>
<keyword evidence="8" id="KW-1185">Reference proteome</keyword>
<dbReference type="Pfam" id="PF04234">
    <property type="entry name" value="CopC"/>
    <property type="match status" value="1"/>
</dbReference>
<dbReference type="GO" id="GO:0006825">
    <property type="term" value="P:copper ion transport"/>
    <property type="evidence" value="ECO:0007669"/>
    <property type="project" value="InterPro"/>
</dbReference>
<dbReference type="InterPro" id="IPR014755">
    <property type="entry name" value="Cu-Rt/internalin_Ig-like"/>
</dbReference>
<proteinExistence type="predicted"/>
<dbReference type="Proteomes" id="UP000198981">
    <property type="component" value="Unassembled WGS sequence"/>
</dbReference>
<evidence type="ECO:0000313" key="7">
    <source>
        <dbReference type="EMBL" id="SCX60699.1"/>
    </source>
</evidence>
<evidence type="ECO:0000256" key="5">
    <source>
        <dbReference type="SAM" id="Phobius"/>
    </source>
</evidence>
<dbReference type="InterPro" id="IPR014756">
    <property type="entry name" value="Ig_E-set"/>
</dbReference>
<evidence type="ECO:0000256" key="4">
    <source>
        <dbReference type="ARBA" id="ARBA00023008"/>
    </source>
</evidence>
<keyword evidence="5" id="KW-1133">Transmembrane helix</keyword>
<name>A0A1G4Z4T4_9ACTN</name>
<protein>
    <recommendedName>
        <fullName evidence="6">CopC domain-containing protein</fullName>
    </recommendedName>
</protein>
<reference evidence="8" key="1">
    <citation type="submission" date="2016-10" db="EMBL/GenBank/DDBJ databases">
        <authorList>
            <person name="Varghese N."/>
            <person name="Submissions S."/>
        </authorList>
    </citation>
    <scope>NUCLEOTIDE SEQUENCE [LARGE SCALE GENOMIC DNA]</scope>
    <source>
        <strain evidence="8">DSM 45722</strain>
    </source>
</reference>
<keyword evidence="5" id="KW-0812">Transmembrane</keyword>
<gene>
    <name evidence="7" type="ORF">SAMN03159343_4145</name>
</gene>
<dbReference type="Gene3D" id="2.60.40.1220">
    <property type="match status" value="1"/>
</dbReference>
<dbReference type="GO" id="GO:0046688">
    <property type="term" value="P:response to copper ion"/>
    <property type="evidence" value="ECO:0007669"/>
    <property type="project" value="InterPro"/>
</dbReference>
<dbReference type="GO" id="GO:0005886">
    <property type="term" value="C:plasma membrane"/>
    <property type="evidence" value="ECO:0007669"/>
    <property type="project" value="TreeGrafter"/>
</dbReference>
<keyword evidence="3" id="KW-0732">Signal</keyword>
<dbReference type="PANTHER" id="PTHR34820">
    <property type="entry name" value="INNER MEMBRANE PROTEIN YEBZ"/>
    <property type="match status" value="1"/>
</dbReference>
<feature type="domain" description="CopC" evidence="6">
    <location>
        <begin position="50"/>
        <end position="141"/>
    </location>
</feature>
<feature type="transmembrane region" description="Helical" evidence="5">
    <location>
        <begin position="194"/>
        <end position="213"/>
    </location>
</feature>
<evidence type="ECO:0000256" key="2">
    <source>
        <dbReference type="ARBA" id="ARBA00022723"/>
    </source>
</evidence>
<dbReference type="PANTHER" id="PTHR34820:SF4">
    <property type="entry name" value="INNER MEMBRANE PROTEIN YEBZ"/>
    <property type="match status" value="1"/>
</dbReference>